<gene>
    <name evidence="2" type="ORF">ACFQ3Q_05675</name>
</gene>
<feature type="domain" description="Glycosyltransferase 2-like" evidence="1">
    <location>
        <begin position="9"/>
        <end position="143"/>
    </location>
</feature>
<dbReference type="PANTHER" id="PTHR22916">
    <property type="entry name" value="GLYCOSYLTRANSFERASE"/>
    <property type="match status" value="1"/>
</dbReference>
<evidence type="ECO:0000259" key="1">
    <source>
        <dbReference type="Pfam" id="PF00535"/>
    </source>
</evidence>
<organism evidence="2 3">
    <name type="scientific">Salegentibacter chungangensis</name>
    <dbReference type="NCBI Taxonomy" id="1335724"/>
    <lineage>
        <taxon>Bacteria</taxon>
        <taxon>Pseudomonadati</taxon>
        <taxon>Bacteroidota</taxon>
        <taxon>Flavobacteriia</taxon>
        <taxon>Flavobacteriales</taxon>
        <taxon>Flavobacteriaceae</taxon>
        <taxon>Salegentibacter</taxon>
    </lineage>
</organism>
<dbReference type="SUPFAM" id="SSF53448">
    <property type="entry name" value="Nucleotide-diphospho-sugar transferases"/>
    <property type="match status" value="1"/>
</dbReference>
<keyword evidence="3" id="KW-1185">Reference proteome</keyword>
<dbReference type="Proteomes" id="UP001597131">
    <property type="component" value="Unassembled WGS sequence"/>
</dbReference>
<dbReference type="RefSeq" id="WP_380743800.1">
    <property type="nucleotide sequence ID" value="NZ_JBHTLI010000001.1"/>
</dbReference>
<dbReference type="InterPro" id="IPR001173">
    <property type="entry name" value="Glyco_trans_2-like"/>
</dbReference>
<sequence length="313" mass="37006">MSDIPRTYILLATCNRARLLEETLESIRKQTYTGWECKVIDDHSEDNTREVVDKFAAKDSRFSYHLKSNEYKKGLSGSRNFGLDLVRRKKADFIQFFDDDDIMHPEKLELQANKLQEDPELAFCLCGVRSFNKREDVLWDLRSTFNYPAKLDLGEAFLLGEVQFVAQNPLFRFNYASAFKFDEDLDYAEEWALFVCMFMQKTPKYDSLNRVLFYRRKHSGAVTESDSAETVRKADLLAAKLKIFSFLNQHHLHTSISLVYFFRLFLLYQYDSKNLRLVGQKLKKLDRKAYLKFKTGIYLHKIFRKLILGLFRY</sequence>
<proteinExistence type="predicted"/>
<reference evidence="3" key="1">
    <citation type="journal article" date="2019" name="Int. J. Syst. Evol. Microbiol.">
        <title>The Global Catalogue of Microorganisms (GCM) 10K type strain sequencing project: providing services to taxonomists for standard genome sequencing and annotation.</title>
        <authorList>
            <consortium name="The Broad Institute Genomics Platform"/>
            <consortium name="The Broad Institute Genome Sequencing Center for Infectious Disease"/>
            <person name="Wu L."/>
            <person name="Ma J."/>
        </authorList>
    </citation>
    <scope>NUCLEOTIDE SEQUENCE [LARGE SCALE GENOMIC DNA]</scope>
    <source>
        <strain evidence="3">CCUG 64793</strain>
    </source>
</reference>
<dbReference type="PANTHER" id="PTHR22916:SF3">
    <property type="entry name" value="UDP-GLCNAC:BETAGAL BETA-1,3-N-ACETYLGLUCOSAMINYLTRANSFERASE-LIKE PROTEIN 1"/>
    <property type="match status" value="1"/>
</dbReference>
<protein>
    <submittedName>
        <fullName evidence="2">Glycosyltransferase family 2 protein</fullName>
    </submittedName>
</protein>
<evidence type="ECO:0000313" key="2">
    <source>
        <dbReference type="EMBL" id="MFD1095231.1"/>
    </source>
</evidence>
<dbReference type="CDD" id="cd00761">
    <property type="entry name" value="Glyco_tranf_GTA_type"/>
    <property type="match status" value="1"/>
</dbReference>
<dbReference type="Pfam" id="PF00535">
    <property type="entry name" value="Glycos_transf_2"/>
    <property type="match status" value="1"/>
</dbReference>
<accession>A0ABW3NQW6</accession>
<name>A0ABW3NQW6_9FLAO</name>
<dbReference type="Gene3D" id="3.90.550.10">
    <property type="entry name" value="Spore Coat Polysaccharide Biosynthesis Protein SpsA, Chain A"/>
    <property type="match status" value="1"/>
</dbReference>
<comment type="caution">
    <text evidence="2">The sequence shown here is derived from an EMBL/GenBank/DDBJ whole genome shotgun (WGS) entry which is preliminary data.</text>
</comment>
<dbReference type="EMBL" id="JBHTLI010000001">
    <property type="protein sequence ID" value="MFD1095231.1"/>
    <property type="molecule type" value="Genomic_DNA"/>
</dbReference>
<dbReference type="InterPro" id="IPR029044">
    <property type="entry name" value="Nucleotide-diphossugar_trans"/>
</dbReference>
<evidence type="ECO:0000313" key="3">
    <source>
        <dbReference type="Proteomes" id="UP001597131"/>
    </source>
</evidence>